<dbReference type="EMBL" id="MU004241">
    <property type="protein sequence ID" value="KAF2664823.1"/>
    <property type="molecule type" value="Genomic_DNA"/>
</dbReference>
<evidence type="ECO:0000313" key="3">
    <source>
        <dbReference type="EMBL" id="KAF2664823.1"/>
    </source>
</evidence>
<protein>
    <submittedName>
        <fullName evidence="3">Uncharacterized protein</fullName>
    </submittedName>
</protein>
<dbReference type="AlphaFoldDB" id="A0A6A6U0P3"/>
<keyword evidence="2" id="KW-1133">Transmembrane helix</keyword>
<sequence>MAALSSHRDSSAFPSPQQFTFWPLTGTLFFFLLCFLFGPIRDFTVPQTTNSLHPLNPVAMEAASTTPRFFCKEQEAMHQAFTTGGCQGLIDYLFLLDQEIWPPATETPLLIALKSPSSLQTTVAMMNEILLSIPSSVIESLILCAPNFKENLWLLPKPIQPRLTGPPDLGRKPSGAQSKPLPTWSNWPCIYIVSHADHTSKAPSRDVYERAHQRLIDYSRNQDEIDPASQGEARKMRSKIDNAITTGSSKGEHKYAATDADQKTWRAWCNGFEKRLNSMPVTDVTRSQPLPWILSHVGYTHDAPKRSVDHGRQINSNRLMNGTEAAVLVEEGQWRQSSMQFQVLCHMPSQYHATIAEHIISLISFSYCQFGGFNYAIGGKHIYSASRVPGWFYNLVAKRIKSSEVYHENEELEIKLADAKRQAAQAKEAGEKRLADAKVVEEQEAELRRLTEQEEALETILANLEQNHDPDVAVLAVMDKLIGCLEDFIREEEELEL</sequence>
<keyword evidence="2" id="KW-0812">Transmembrane</keyword>
<evidence type="ECO:0000256" key="1">
    <source>
        <dbReference type="SAM" id="Coils"/>
    </source>
</evidence>
<dbReference type="Proteomes" id="UP000799302">
    <property type="component" value="Unassembled WGS sequence"/>
</dbReference>
<proteinExistence type="predicted"/>
<organism evidence="3 4">
    <name type="scientific">Microthyrium microscopicum</name>
    <dbReference type="NCBI Taxonomy" id="703497"/>
    <lineage>
        <taxon>Eukaryota</taxon>
        <taxon>Fungi</taxon>
        <taxon>Dikarya</taxon>
        <taxon>Ascomycota</taxon>
        <taxon>Pezizomycotina</taxon>
        <taxon>Dothideomycetes</taxon>
        <taxon>Dothideomycetes incertae sedis</taxon>
        <taxon>Microthyriales</taxon>
        <taxon>Microthyriaceae</taxon>
        <taxon>Microthyrium</taxon>
    </lineage>
</organism>
<evidence type="ECO:0000256" key="2">
    <source>
        <dbReference type="SAM" id="Phobius"/>
    </source>
</evidence>
<evidence type="ECO:0000313" key="4">
    <source>
        <dbReference type="Proteomes" id="UP000799302"/>
    </source>
</evidence>
<name>A0A6A6U0P3_9PEZI</name>
<accession>A0A6A6U0P3</accession>
<keyword evidence="1" id="KW-0175">Coiled coil</keyword>
<gene>
    <name evidence="3" type="ORF">BT63DRAFT_459434</name>
</gene>
<keyword evidence="4" id="KW-1185">Reference proteome</keyword>
<feature type="transmembrane region" description="Helical" evidence="2">
    <location>
        <begin position="21"/>
        <end position="40"/>
    </location>
</feature>
<keyword evidence="2" id="KW-0472">Membrane</keyword>
<reference evidence="3" key="1">
    <citation type="journal article" date="2020" name="Stud. Mycol.">
        <title>101 Dothideomycetes genomes: a test case for predicting lifestyles and emergence of pathogens.</title>
        <authorList>
            <person name="Haridas S."/>
            <person name="Albert R."/>
            <person name="Binder M."/>
            <person name="Bloem J."/>
            <person name="Labutti K."/>
            <person name="Salamov A."/>
            <person name="Andreopoulos B."/>
            <person name="Baker S."/>
            <person name="Barry K."/>
            <person name="Bills G."/>
            <person name="Bluhm B."/>
            <person name="Cannon C."/>
            <person name="Castanera R."/>
            <person name="Culley D."/>
            <person name="Daum C."/>
            <person name="Ezra D."/>
            <person name="Gonzalez J."/>
            <person name="Henrissat B."/>
            <person name="Kuo A."/>
            <person name="Liang C."/>
            <person name="Lipzen A."/>
            <person name="Lutzoni F."/>
            <person name="Magnuson J."/>
            <person name="Mondo S."/>
            <person name="Nolan M."/>
            <person name="Ohm R."/>
            <person name="Pangilinan J."/>
            <person name="Park H.-J."/>
            <person name="Ramirez L."/>
            <person name="Alfaro M."/>
            <person name="Sun H."/>
            <person name="Tritt A."/>
            <person name="Yoshinaga Y."/>
            <person name="Zwiers L.-H."/>
            <person name="Turgeon B."/>
            <person name="Goodwin S."/>
            <person name="Spatafora J."/>
            <person name="Crous P."/>
            <person name="Grigoriev I."/>
        </authorList>
    </citation>
    <scope>NUCLEOTIDE SEQUENCE</scope>
    <source>
        <strain evidence="3">CBS 115976</strain>
    </source>
</reference>
<feature type="coiled-coil region" evidence="1">
    <location>
        <begin position="402"/>
        <end position="467"/>
    </location>
</feature>